<dbReference type="InterPro" id="IPR037800">
    <property type="entry name" value="GCN5"/>
</dbReference>
<keyword evidence="8" id="KW-0010">Activator</keyword>
<keyword evidence="6" id="KW-0805">Transcription regulation</keyword>
<dbReference type="GO" id="GO:0010484">
    <property type="term" value="F:histone H3 acetyltransferase activity"/>
    <property type="evidence" value="ECO:0007669"/>
    <property type="project" value="TreeGrafter"/>
</dbReference>
<dbReference type="PROSITE" id="PS50014">
    <property type="entry name" value="BROMODOMAIN_2"/>
    <property type="match status" value="1"/>
</dbReference>
<keyword evidence="4" id="KW-0808">Transferase</keyword>
<dbReference type="InterPro" id="IPR001487">
    <property type="entry name" value="Bromodomain"/>
</dbReference>
<proteinExistence type="inferred from homology"/>
<keyword evidence="5" id="KW-0156">Chromatin regulator</keyword>
<evidence type="ECO:0000256" key="1">
    <source>
        <dbReference type="ARBA" id="ARBA00004123"/>
    </source>
</evidence>
<dbReference type="GO" id="GO:0005634">
    <property type="term" value="C:nucleus"/>
    <property type="evidence" value="ECO:0007669"/>
    <property type="project" value="UniProtKB-SubCell"/>
</dbReference>
<evidence type="ECO:0000256" key="8">
    <source>
        <dbReference type="ARBA" id="ARBA00023159"/>
    </source>
</evidence>
<evidence type="ECO:0000256" key="7">
    <source>
        <dbReference type="ARBA" id="ARBA00023117"/>
    </source>
</evidence>
<dbReference type="PANTHER" id="PTHR45750">
    <property type="entry name" value="GH11602P"/>
    <property type="match status" value="1"/>
</dbReference>
<dbReference type="GO" id="GO:0000123">
    <property type="term" value="C:histone acetyltransferase complex"/>
    <property type="evidence" value="ECO:0007669"/>
    <property type="project" value="TreeGrafter"/>
</dbReference>
<feature type="non-terminal residue" evidence="15">
    <location>
        <position position="1"/>
    </location>
</feature>
<feature type="domain" description="Bromo" evidence="13">
    <location>
        <begin position="260"/>
        <end position="328"/>
    </location>
</feature>
<dbReference type="Gene3D" id="1.20.920.10">
    <property type="entry name" value="Bromodomain-like"/>
    <property type="match status" value="1"/>
</dbReference>
<organism evidence="15 16">
    <name type="scientific">Caulochytrium protostelioides</name>
    <dbReference type="NCBI Taxonomy" id="1555241"/>
    <lineage>
        <taxon>Eukaryota</taxon>
        <taxon>Fungi</taxon>
        <taxon>Fungi incertae sedis</taxon>
        <taxon>Chytridiomycota</taxon>
        <taxon>Chytridiomycota incertae sedis</taxon>
        <taxon>Chytridiomycetes</taxon>
        <taxon>Caulochytriales</taxon>
        <taxon>Caulochytriaceae</taxon>
        <taxon>Caulochytrium</taxon>
    </lineage>
</organism>
<dbReference type="GO" id="GO:0045944">
    <property type="term" value="P:positive regulation of transcription by RNA polymerase II"/>
    <property type="evidence" value="ECO:0007669"/>
    <property type="project" value="TreeGrafter"/>
</dbReference>
<keyword evidence="16" id="KW-1185">Reference proteome</keyword>
<dbReference type="EC" id="2.3.1.48" evidence="3"/>
<dbReference type="InterPro" id="IPR016181">
    <property type="entry name" value="Acyl_CoA_acyltransferase"/>
</dbReference>
<evidence type="ECO:0000256" key="4">
    <source>
        <dbReference type="ARBA" id="ARBA00022679"/>
    </source>
</evidence>
<dbReference type="OrthoDB" id="1937912at2759"/>
<dbReference type="InterPro" id="IPR036427">
    <property type="entry name" value="Bromodomain-like_sf"/>
</dbReference>
<sequence length="352" mass="40270">KDTHAIQEESKGLVRFQVVRNDGTDHSMVILTGLKNIFMKQLPKMPKEYITRLVYDKTHVSMAVIRYPLKVLGGITYRLFEDRHFAEIVFCAIASTEQVQGYGSRLMSHVKDYVTTTNDARYFLTYADNYAIGYFKKQGFTTDITLAKSVWMGYIKDYEGGTIMQCSILPRVRYLEAKNIIMSQRRSVFQDISGRLNPPTVFPGLAAFKDPNCKSVDPAAIPGLAEAGWVPTMGESPMSELPKPRNPHYMFFRKMLQEMRENKDVWPFVEPVSGVADYYDIIKEPMSVRNLEENVEADLYPTIDAFVAAAQLIFDNCRTYNEDGTPYVKCANRLEKWFKERLKSARAESGFA</sequence>
<evidence type="ECO:0000256" key="12">
    <source>
        <dbReference type="PROSITE-ProRule" id="PRU00035"/>
    </source>
</evidence>
<keyword evidence="10" id="KW-0539">Nucleus</keyword>
<evidence type="ECO:0000256" key="9">
    <source>
        <dbReference type="ARBA" id="ARBA00023163"/>
    </source>
</evidence>
<keyword evidence="11" id="KW-0012">Acyltransferase</keyword>
<dbReference type="SUPFAM" id="SSF55729">
    <property type="entry name" value="Acyl-CoA N-acyltransferases (Nat)"/>
    <property type="match status" value="1"/>
</dbReference>
<feature type="domain" description="N-acetyltransferase" evidence="14">
    <location>
        <begin position="17"/>
        <end position="169"/>
    </location>
</feature>
<dbReference type="InterPro" id="IPR018359">
    <property type="entry name" value="Bromodomain_CS"/>
</dbReference>
<evidence type="ECO:0000313" key="15">
    <source>
        <dbReference type="EMBL" id="RKO98772.1"/>
    </source>
</evidence>
<dbReference type="PRINTS" id="PR00503">
    <property type="entry name" value="BROMODOMAIN"/>
</dbReference>
<dbReference type="Proteomes" id="UP000274922">
    <property type="component" value="Unassembled WGS sequence"/>
</dbReference>
<dbReference type="Pfam" id="PF00439">
    <property type="entry name" value="Bromodomain"/>
    <property type="match status" value="1"/>
</dbReference>
<evidence type="ECO:0000313" key="16">
    <source>
        <dbReference type="Proteomes" id="UP000274922"/>
    </source>
</evidence>
<evidence type="ECO:0000256" key="11">
    <source>
        <dbReference type="ARBA" id="ARBA00023315"/>
    </source>
</evidence>
<dbReference type="EMBL" id="ML014365">
    <property type="protein sequence ID" value="RKO98772.1"/>
    <property type="molecule type" value="Genomic_DNA"/>
</dbReference>
<protein>
    <recommendedName>
        <fullName evidence="3">histone acetyltransferase</fullName>
        <ecNumber evidence="3">2.3.1.48</ecNumber>
    </recommendedName>
</protein>
<dbReference type="STRING" id="1555241.A0A4P9X133"/>
<dbReference type="PANTHER" id="PTHR45750:SF3">
    <property type="entry name" value="HISTONE ACETYLTRANSFERASE"/>
    <property type="match status" value="1"/>
</dbReference>
<keyword evidence="9" id="KW-0804">Transcription</keyword>
<evidence type="ECO:0000256" key="10">
    <source>
        <dbReference type="ARBA" id="ARBA00023242"/>
    </source>
</evidence>
<evidence type="ECO:0000256" key="3">
    <source>
        <dbReference type="ARBA" id="ARBA00013184"/>
    </source>
</evidence>
<comment type="similarity">
    <text evidence="2">Belongs to the acetyltransferase family. GCN5 subfamily.</text>
</comment>
<dbReference type="SUPFAM" id="SSF47370">
    <property type="entry name" value="Bromodomain"/>
    <property type="match status" value="1"/>
</dbReference>
<name>A0A4P9X133_9FUNG</name>
<evidence type="ECO:0000256" key="5">
    <source>
        <dbReference type="ARBA" id="ARBA00022853"/>
    </source>
</evidence>
<dbReference type="Pfam" id="PF00583">
    <property type="entry name" value="Acetyltransf_1"/>
    <property type="match status" value="1"/>
</dbReference>
<dbReference type="Gene3D" id="3.40.630.30">
    <property type="match status" value="1"/>
</dbReference>
<dbReference type="SMART" id="SM00297">
    <property type="entry name" value="BROMO"/>
    <property type="match status" value="1"/>
</dbReference>
<evidence type="ECO:0000259" key="14">
    <source>
        <dbReference type="PROSITE" id="PS51186"/>
    </source>
</evidence>
<dbReference type="PROSITE" id="PS51186">
    <property type="entry name" value="GNAT"/>
    <property type="match status" value="1"/>
</dbReference>
<dbReference type="AlphaFoldDB" id="A0A4P9X133"/>
<reference evidence="16" key="1">
    <citation type="journal article" date="2018" name="Nat. Microbiol.">
        <title>Leveraging single-cell genomics to expand the fungal tree of life.</title>
        <authorList>
            <person name="Ahrendt S.R."/>
            <person name="Quandt C.A."/>
            <person name="Ciobanu D."/>
            <person name="Clum A."/>
            <person name="Salamov A."/>
            <person name="Andreopoulos B."/>
            <person name="Cheng J.F."/>
            <person name="Woyke T."/>
            <person name="Pelin A."/>
            <person name="Henrissat B."/>
            <person name="Reynolds N.K."/>
            <person name="Benny G.L."/>
            <person name="Smith M.E."/>
            <person name="James T.Y."/>
            <person name="Grigoriev I.V."/>
        </authorList>
    </citation>
    <scope>NUCLEOTIDE SEQUENCE [LARGE SCALE GENOMIC DNA]</scope>
    <source>
        <strain evidence="16">ATCC 52028</strain>
    </source>
</reference>
<dbReference type="PROSITE" id="PS00633">
    <property type="entry name" value="BROMODOMAIN_1"/>
    <property type="match status" value="1"/>
</dbReference>
<gene>
    <name evidence="15" type="ORF">CXG81DRAFT_15464</name>
</gene>
<evidence type="ECO:0000259" key="13">
    <source>
        <dbReference type="PROSITE" id="PS50014"/>
    </source>
</evidence>
<keyword evidence="7 12" id="KW-0103">Bromodomain</keyword>
<evidence type="ECO:0000256" key="2">
    <source>
        <dbReference type="ARBA" id="ARBA00008607"/>
    </source>
</evidence>
<dbReference type="InterPro" id="IPR000182">
    <property type="entry name" value="GNAT_dom"/>
</dbReference>
<dbReference type="CDD" id="cd04301">
    <property type="entry name" value="NAT_SF"/>
    <property type="match status" value="1"/>
</dbReference>
<evidence type="ECO:0000256" key="6">
    <source>
        <dbReference type="ARBA" id="ARBA00023015"/>
    </source>
</evidence>
<accession>A0A4P9X133</accession>
<comment type="subcellular location">
    <subcellularLocation>
        <location evidence="1">Nucleus</location>
    </subcellularLocation>
</comment>